<keyword evidence="1" id="KW-0695">RNA-directed DNA polymerase</keyword>
<dbReference type="InterPro" id="IPR043502">
    <property type="entry name" value="DNA/RNA_pol_sf"/>
</dbReference>
<reference evidence="1" key="1">
    <citation type="journal article" date="2022" name="Int. J. Mol. Sci.">
        <title>Draft Genome of Tanacetum Coccineum: Genomic Comparison of Closely Related Tanacetum-Family Plants.</title>
        <authorList>
            <person name="Yamashiro T."/>
            <person name="Shiraishi A."/>
            <person name="Nakayama K."/>
            <person name="Satake H."/>
        </authorList>
    </citation>
    <scope>NUCLEOTIDE SEQUENCE</scope>
</reference>
<dbReference type="InterPro" id="IPR021109">
    <property type="entry name" value="Peptidase_aspartic_dom_sf"/>
</dbReference>
<dbReference type="Gene3D" id="2.40.70.10">
    <property type="entry name" value="Acid Proteases"/>
    <property type="match status" value="1"/>
</dbReference>
<dbReference type="SUPFAM" id="SSF50630">
    <property type="entry name" value="Acid proteases"/>
    <property type="match status" value="1"/>
</dbReference>
<proteinExistence type="predicted"/>
<dbReference type="PANTHER" id="PTHR15503:SF45">
    <property type="entry name" value="RNA-DIRECTED DNA POLYMERASE HOMOLOG"/>
    <property type="match status" value="1"/>
</dbReference>
<keyword evidence="2" id="KW-1185">Reference proteome</keyword>
<dbReference type="GO" id="GO:0003964">
    <property type="term" value="F:RNA-directed DNA polymerase activity"/>
    <property type="evidence" value="ECO:0007669"/>
    <property type="project" value="UniProtKB-KW"/>
</dbReference>
<dbReference type="Pfam" id="PF08284">
    <property type="entry name" value="RVP_2"/>
    <property type="match status" value="1"/>
</dbReference>
<dbReference type="InterPro" id="IPR032567">
    <property type="entry name" value="RTL1-rel"/>
</dbReference>
<dbReference type="EMBL" id="BQNB010020686">
    <property type="protein sequence ID" value="GJT98551.1"/>
    <property type="molecule type" value="Genomic_DNA"/>
</dbReference>
<evidence type="ECO:0000313" key="1">
    <source>
        <dbReference type="EMBL" id="GJT98551.1"/>
    </source>
</evidence>
<dbReference type="SUPFAM" id="SSF56672">
    <property type="entry name" value="DNA/RNA polymerases"/>
    <property type="match status" value="1"/>
</dbReference>
<keyword evidence="1" id="KW-0808">Transferase</keyword>
<name>A0ABQ5IEI6_9ASTR</name>
<dbReference type="Gene3D" id="3.30.70.270">
    <property type="match status" value="1"/>
</dbReference>
<comment type="caution">
    <text evidence="1">The sequence shown here is derived from an EMBL/GenBank/DDBJ whole genome shotgun (WGS) entry which is preliminary data.</text>
</comment>
<gene>
    <name evidence="1" type="ORF">Tco_1094069</name>
</gene>
<sequence>MGDLNPYALNAIITTMVHVLLNATSATELAIWPVTIGTFQEGLSKAENNNHGNQGGNGNAPAKVYAVGRAGTNPDSNVVTGTFLLNNRYASVLFDTSADRSVVSIAFSSQIDITPTALDHYYDVKLANMRIIRLNTILRGCTLNFLNYPFDIDLMHVELGRFDAIIGMDWLAKYQAIIICAEKTVRIPCGNKTLIVRGDGSNRGNETYLNIISCTKTHKYIKKGCPIFLAHVTTKETEDKSEKKRLEDVPIVRNFLEVFPEDLLGLPPTQQVEFQIDLIPGAAPIVRAPYRLTPSEMKDLSEKLKELFDKGFIRPSSSPWGALVLFVKKKDGSFRMYINYRELNKLTVKNRDALLRIDDLFDDL</sequence>
<dbReference type="Gene3D" id="3.10.10.10">
    <property type="entry name" value="HIV Type 1 Reverse Transcriptase, subunit A, domain 1"/>
    <property type="match status" value="1"/>
</dbReference>
<accession>A0ABQ5IEI6</accession>
<keyword evidence="1" id="KW-0548">Nucleotidyltransferase</keyword>
<protein>
    <submittedName>
        <fullName evidence="1">Reverse transcriptase domain-containing protein</fullName>
    </submittedName>
</protein>
<dbReference type="PANTHER" id="PTHR15503">
    <property type="entry name" value="LDOC1 RELATED"/>
    <property type="match status" value="1"/>
</dbReference>
<reference evidence="1" key="2">
    <citation type="submission" date="2022-01" db="EMBL/GenBank/DDBJ databases">
        <authorList>
            <person name="Yamashiro T."/>
            <person name="Shiraishi A."/>
            <person name="Satake H."/>
            <person name="Nakayama K."/>
        </authorList>
    </citation>
    <scope>NUCLEOTIDE SEQUENCE</scope>
</reference>
<dbReference type="CDD" id="cd00303">
    <property type="entry name" value="retropepsin_like"/>
    <property type="match status" value="1"/>
</dbReference>
<organism evidence="1 2">
    <name type="scientific">Tanacetum coccineum</name>
    <dbReference type="NCBI Taxonomy" id="301880"/>
    <lineage>
        <taxon>Eukaryota</taxon>
        <taxon>Viridiplantae</taxon>
        <taxon>Streptophyta</taxon>
        <taxon>Embryophyta</taxon>
        <taxon>Tracheophyta</taxon>
        <taxon>Spermatophyta</taxon>
        <taxon>Magnoliopsida</taxon>
        <taxon>eudicotyledons</taxon>
        <taxon>Gunneridae</taxon>
        <taxon>Pentapetalae</taxon>
        <taxon>asterids</taxon>
        <taxon>campanulids</taxon>
        <taxon>Asterales</taxon>
        <taxon>Asteraceae</taxon>
        <taxon>Asteroideae</taxon>
        <taxon>Anthemideae</taxon>
        <taxon>Anthemidinae</taxon>
        <taxon>Tanacetum</taxon>
    </lineage>
</organism>
<evidence type="ECO:0000313" key="2">
    <source>
        <dbReference type="Proteomes" id="UP001151760"/>
    </source>
</evidence>
<dbReference type="Proteomes" id="UP001151760">
    <property type="component" value="Unassembled WGS sequence"/>
</dbReference>
<dbReference type="InterPro" id="IPR043128">
    <property type="entry name" value="Rev_trsase/Diguanyl_cyclase"/>
</dbReference>